<name>A0AAV7DXA7_ARIFI</name>
<dbReference type="Proteomes" id="UP000825729">
    <property type="component" value="Unassembled WGS sequence"/>
</dbReference>
<feature type="region of interest" description="Disordered" evidence="1">
    <location>
        <begin position="43"/>
        <end position="151"/>
    </location>
</feature>
<feature type="compositionally biased region" description="Pro residues" evidence="1">
    <location>
        <begin position="140"/>
        <end position="151"/>
    </location>
</feature>
<keyword evidence="4" id="KW-1185">Reference proteome</keyword>
<evidence type="ECO:0000313" key="3">
    <source>
        <dbReference type="EMBL" id="KAG9441203.1"/>
    </source>
</evidence>
<evidence type="ECO:0000256" key="2">
    <source>
        <dbReference type="SAM" id="Phobius"/>
    </source>
</evidence>
<evidence type="ECO:0000256" key="1">
    <source>
        <dbReference type="SAM" id="MobiDB-lite"/>
    </source>
</evidence>
<dbReference type="AlphaFoldDB" id="A0AAV7DXA7"/>
<gene>
    <name evidence="3" type="ORF">H6P81_017057</name>
</gene>
<feature type="compositionally biased region" description="Basic and acidic residues" evidence="1">
    <location>
        <begin position="73"/>
        <end position="82"/>
    </location>
</feature>
<proteinExistence type="predicted"/>
<feature type="compositionally biased region" description="Polar residues" evidence="1">
    <location>
        <begin position="113"/>
        <end position="123"/>
    </location>
</feature>
<feature type="transmembrane region" description="Helical" evidence="2">
    <location>
        <begin position="12"/>
        <end position="35"/>
    </location>
</feature>
<protein>
    <submittedName>
        <fullName evidence="3">Uncharacterized protein</fullName>
    </submittedName>
</protein>
<reference evidence="3 4" key="1">
    <citation type="submission" date="2021-07" db="EMBL/GenBank/DDBJ databases">
        <title>The Aristolochia fimbriata genome: insights into angiosperm evolution, floral development and chemical biosynthesis.</title>
        <authorList>
            <person name="Jiao Y."/>
        </authorList>
    </citation>
    <scope>NUCLEOTIDE SEQUENCE [LARGE SCALE GENOMIC DNA]</scope>
    <source>
        <strain evidence="3">IBCAS-2021</strain>
        <tissue evidence="3">Leaf</tissue>
    </source>
</reference>
<evidence type="ECO:0000313" key="4">
    <source>
        <dbReference type="Proteomes" id="UP000825729"/>
    </source>
</evidence>
<sequence>MGYFHRSHLRRICSLLPPMNVLLLIILITNALLVYGEEEKGHEGMRSSYRGSPPAPRANNHEHQTPETTTPANRKEEAESRHVTYAALTQNGPAAETVERDRPYGRRGGAVYNNYQPHVSNSKGAPPPPPFAYWKDQPFPLDPSPGSSSPP</sequence>
<organism evidence="3 4">
    <name type="scientific">Aristolochia fimbriata</name>
    <name type="common">White veined hardy Dutchman's pipe vine</name>
    <dbReference type="NCBI Taxonomy" id="158543"/>
    <lineage>
        <taxon>Eukaryota</taxon>
        <taxon>Viridiplantae</taxon>
        <taxon>Streptophyta</taxon>
        <taxon>Embryophyta</taxon>
        <taxon>Tracheophyta</taxon>
        <taxon>Spermatophyta</taxon>
        <taxon>Magnoliopsida</taxon>
        <taxon>Magnoliidae</taxon>
        <taxon>Piperales</taxon>
        <taxon>Aristolochiaceae</taxon>
        <taxon>Aristolochia</taxon>
    </lineage>
</organism>
<accession>A0AAV7DXA7</accession>
<comment type="caution">
    <text evidence="3">The sequence shown here is derived from an EMBL/GenBank/DDBJ whole genome shotgun (WGS) entry which is preliminary data.</text>
</comment>
<dbReference type="EMBL" id="JAINDJ010000007">
    <property type="protein sequence ID" value="KAG9441203.1"/>
    <property type="molecule type" value="Genomic_DNA"/>
</dbReference>
<keyword evidence="2" id="KW-0812">Transmembrane</keyword>
<keyword evidence="2" id="KW-1133">Transmembrane helix</keyword>
<keyword evidence="2" id="KW-0472">Membrane</keyword>